<proteinExistence type="predicted"/>
<dbReference type="PANTHER" id="PTHR12993">
    <property type="entry name" value="N-ACETYLGLUCOSAMINYL-PHOSPHATIDYLINOSITOL DE-N-ACETYLASE-RELATED"/>
    <property type="match status" value="1"/>
</dbReference>
<evidence type="ECO:0000313" key="2">
    <source>
        <dbReference type="Proteomes" id="UP000626148"/>
    </source>
</evidence>
<dbReference type="EMBL" id="BMXR01000003">
    <property type="protein sequence ID" value="GGX49670.1"/>
    <property type="molecule type" value="Genomic_DNA"/>
</dbReference>
<protein>
    <submittedName>
        <fullName evidence="1">GlcNAc-PI de-N-acetylase</fullName>
    </submittedName>
</protein>
<dbReference type="RefSeq" id="WP_189608037.1">
    <property type="nucleotide sequence ID" value="NZ_BMXR01000003.1"/>
</dbReference>
<dbReference type="GO" id="GO:0016811">
    <property type="term" value="F:hydrolase activity, acting on carbon-nitrogen (but not peptide) bonds, in linear amides"/>
    <property type="evidence" value="ECO:0007669"/>
    <property type="project" value="TreeGrafter"/>
</dbReference>
<reference evidence="1" key="1">
    <citation type="journal article" date="2014" name="Int. J. Syst. Evol. Microbiol.">
        <title>Complete genome sequence of Corynebacterium casei LMG S-19264T (=DSM 44701T), isolated from a smear-ripened cheese.</title>
        <authorList>
            <consortium name="US DOE Joint Genome Institute (JGI-PGF)"/>
            <person name="Walter F."/>
            <person name="Albersmeier A."/>
            <person name="Kalinowski J."/>
            <person name="Ruckert C."/>
        </authorList>
    </citation>
    <scope>NUCLEOTIDE SEQUENCE</scope>
    <source>
        <strain evidence="1">KCTC 22169</strain>
    </source>
</reference>
<dbReference type="AlphaFoldDB" id="A0A918K538"/>
<evidence type="ECO:0000313" key="1">
    <source>
        <dbReference type="EMBL" id="GGX49670.1"/>
    </source>
</evidence>
<sequence>MLTAKIFEGIEQPHVLCLGAHCDDIEIGCGGSILKLLEDYPGLKVTWVVFVSNEQRRMEAEEGAVEFAGNAGELNVHIFDFKDGFLPAHVERVKETFERLKREIANPDLILTHYRHDLHQDHRQVCELTWNTFRNHQILEYEIPKWDGDLGVPGAFIPLTKAQGERKIRLLQKIYNSQQTKSWFTDDLFWSLMRIRGMECHSSSTIAEAFHLRKVMLG</sequence>
<dbReference type="Pfam" id="PF02585">
    <property type="entry name" value="PIG-L"/>
    <property type="match status" value="1"/>
</dbReference>
<dbReference type="Proteomes" id="UP000626148">
    <property type="component" value="Unassembled WGS sequence"/>
</dbReference>
<organism evidence="1 2">
    <name type="scientific">Saccharospirillum salsuginis</name>
    <dbReference type="NCBI Taxonomy" id="418750"/>
    <lineage>
        <taxon>Bacteria</taxon>
        <taxon>Pseudomonadati</taxon>
        <taxon>Pseudomonadota</taxon>
        <taxon>Gammaproteobacteria</taxon>
        <taxon>Oceanospirillales</taxon>
        <taxon>Saccharospirillaceae</taxon>
        <taxon>Saccharospirillum</taxon>
    </lineage>
</organism>
<dbReference type="SUPFAM" id="SSF102588">
    <property type="entry name" value="LmbE-like"/>
    <property type="match status" value="1"/>
</dbReference>
<gene>
    <name evidence="1" type="ORF">GCM10007392_16290</name>
</gene>
<dbReference type="InterPro" id="IPR003737">
    <property type="entry name" value="GlcNAc_PI_deacetylase-related"/>
</dbReference>
<comment type="caution">
    <text evidence="1">The sequence shown here is derived from an EMBL/GenBank/DDBJ whole genome shotgun (WGS) entry which is preliminary data.</text>
</comment>
<dbReference type="Gene3D" id="3.40.50.10320">
    <property type="entry name" value="LmbE-like"/>
    <property type="match status" value="1"/>
</dbReference>
<reference evidence="1" key="2">
    <citation type="submission" date="2020-09" db="EMBL/GenBank/DDBJ databases">
        <authorList>
            <person name="Sun Q."/>
            <person name="Kim S."/>
        </authorList>
    </citation>
    <scope>NUCLEOTIDE SEQUENCE</scope>
    <source>
        <strain evidence="1">KCTC 22169</strain>
    </source>
</reference>
<keyword evidence="2" id="KW-1185">Reference proteome</keyword>
<dbReference type="PANTHER" id="PTHR12993:SF30">
    <property type="entry name" value="N-ACETYL-ALPHA-D-GLUCOSAMINYL L-MALATE DEACETYLASE 1"/>
    <property type="match status" value="1"/>
</dbReference>
<dbReference type="InterPro" id="IPR024078">
    <property type="entry name" value="LmbE-like_dom_sf"/>
</dbReference>
<name>A0A918K538_9GAMM</name>
<accession>A0A918K538</accession>